<dbReference type="InterPro" id="IPR059000">
    <property type="entry name" value="ATPase_P-type_domA"/>
</dbReference>
<comment type="caution">
    <text evidence="15">The sequence shown here is derived from an EMBL/GenBank/DDBJ whole genome shotgun (WGS) entry which is preliminary data.</text>
</comment>
<dbReference type="Gene3D" id="2.70.150.10">
    <property type="entry name" value="Calcium-transporting ATPase, cytoplasmic transduction domain A"/>
    <property type="match status" value="1"/>
</dbReference>
<evidence type="ECO:0000313" key="15">
    <source>
        <dbReference type="EMBL" id="MFN0289773.1"/>
    </source>
</evidence>
<dbReference type="EMBL" id="SRMP02000001">
    <property type="protein sequence ID" value="MFN0289773.1"/>
    <property type="molecule type" value="Genomic_DNA"/>
</dbReference>
<dbReference type="Gene3D" id="3.30.70.100">
    <property type="match status" value="1"/>
</dbReference>
<feature type="transmembrane region" description="Helical" evidence="13">
    <location>
        <begin position="246"/>
        <end position="265"/>
    </location>
</feature>
<dbReference type="InterPro" id="IPR023214">
    <property type="entry name" value="HAD_sf"/>
</dbReference>
<dbReference type="InterPro" id="IPR001757">
    <property type="entry name" value="P_typ_ATPase"/>
</dbReference>
<feature type="domain" description="HMA" evidence="14">
    <location>
        <begin position="90"/>
        <end position="156"/>
    </location>
</feature>
<dbReference type="PANTHER" id="PTHR43520">
    <property type="entry name" value="ATP7, ISOFORM B"/>
    <property type="match status" value="1"/>
</dbReference>
<keyword evidence="3" id="KW-0813">Transport</keyword>
<evidence type="ECO:0000256" key="12">
    <source>
        <dbReference type="ARBA" id="ARBA00023136"/>
    </source>
</evidence>
<keyword evidence="12 13" id="KW-0472">Membrane</keyword>
<organism evidence="15 16">
    <name type="scientific">Pedobacter helvus</name>
    <dbReference type="NCBI Taxonomy" id="2563444"/>
    <lineage>
        <taxon>Bacteria</taxon>
        <taxon>Pseudomonadati</taxon>
        <taxon>Bacteroidota</taxon>
        <taxon>Sphingobacteriia</taxon>
        <taxon>Sphingobacteriales</taxon>
        <taxon>Sphingobacteriaceae</taxon>
        <taxon>Pedobacter</taxon>
    </lineage>
</organism>
<dbReference type="PROSITE" id="PS00154">
    <property type="entry name" value="ATPASE_E1_E2"/>
    <property type="match status" value="1"/>
</dbReference>
<dbReference type="InterPro" id="IPR023299">
    <property type="entry name" value="ATPase_P-typ_cyto_dom_N"/>
</dbReference>
<keyword evidence="16" id="KW-1185">Reference proteome</keyword>
<dbReference type="InterPro" id="IPR036412">
    <property type="entry name" value="HAD-like_sf"/>
</dbReference>
<dbReference type="InterPro" id="IPR023298">
    <property type="entry name" value="ATPase_P-typ_TM_dom_sf"/>
</dbReference>
<gene>
    <name evidence="15" type="ORF">E5L68_000135</name>
</gene>
<dbReference type="NCBIfam" id="TIGR01494">
    <property type="entry name" value="ATPase_P-type"/>
    <property type="match status" value="1"/>
</dbReference>
<dbReference type="InterPro" id="IPR018303">
    <property type="entry name" value="ATPase_P-typ_P_site"/>
</dbReference>
<evidence type="ECO:0000313" key="16">
    <source>
        <dbReference type="Proteomes" id="UP001517367"/>
    </source>
</evidence>
<keyword evidence="11" id="KW-0406">Ion transport</keyword>
<name>A0ABW9JF14_9SPHI</name>
<keyword evidence="4" id="KW-1003">Cell membrane</keyword>
<dbReference type="InterPro" id="IPR008250">
    <property type="entry name" value="ATPase_P-typ_transduc_dom_A_sf"/>
</dbReference>
<dbReference type="RefSeq" id="WP_138727393.1">
    <property type="nucleotide sequence ID" value="NZ_SRMP02000001.1"/>
</dbReference>
<feature type="transmembrane region" description="Helical" evidence="13">
    <location>
        <begin position="271"/>
        <end position="288"/>
    </location>
</feature>
<evidence type="ECO:0000256" key="10">
    <source>
        <dbReference type="ARBA" id="ARBA00022989"/>
    </source>
</evidence>
<feature type="transmembrane region" description="Helical" evidence="13">
    <location>
        <begin position="206"/>
        <end position="225"/>
    </location>
</feature>
<dbReference type="InterPro" id="IPR036163">
    <property type="entry name" value="HMA_dom_sf"/>
</dbReference>
<evidence type="ECO:0000256" key="2">
    <source>
        <dbReference type="ARBA" id="ARBA00006024"/>
    </source>
</evidence>
<keyword evidence="5" id="KW-0597">Phosphoprotein</keyword>
<dbReference type="SUPFAM" id="SSF81665">
    <property type="entry name" value="Calcium ATPase, transmembrane domain M"/>
    <property type="match status" value="1"/>
</dbReference>
<evidence type="ECO:0000256" key="11">
    <source>
        <dbReference type="ARBA" id="ARBA00023065"/>
    </source>
</evidence>
<dbReference type="PROSITE" id="PS50846">
    <property type="entry name" value="HMA_2"/>
    <property type="match status" value="1"/>
</dbReference>
<evidence type="ECO:0000256" key="9">
    <source>
        <dbReference type="ARBA" id="ARBA00022967"/>
    </source>
</evidence>
<accession>A0ABW9JF14</accession>
<keyword evidence="8" id="KW-0460">Magnesium</keyword>
<evidence type="ECO:0000256" key="6">
    <source>
        <dbReference type="ARBA" id="ARBA00022692"/>
    </source>
</evidence>
<protein>
    <submittedName>
        <fullName evidence="15">Heavy metal translocating P-type ATPase</fullName>
    </submittedName>
</protein>
<evidence type="ECO:0000256" key="1">
    <source>
        <dbReference type="ARBA" id="ARBA00004651"/>
    </source>
</evidence>
<dbReference type="PANTHER" id="PTHR43520:SF5">
    <property type="entry name" value="CATION-TRANSPORTING P-TYPE ATPASE-RELATED"/>
    <property type="match status" value="1"/>
</dbReference>
<evidence type="ECO:0000256" key="5">
    <source>
        <dbReference type="ARBA" id="ARBA00022553"/>
    </source>
</evidence>
<proteinExistence type="inferred from homology"/>
<feature type="transmembrane region" description="Helical" evidence="13">
    <location>
        <begin position="422"/>
        <end position="441"/>
    </location>
</feature>
<dbReference type="Pfam" id="PF00122">
    <property type="entry name" value="E1-E2_ATPase"/>
    <property type="match status" value="1"/>
</dbReference>
<feature type="transmembrane region" description="Helical" evidence="13">
    <location>
        <begin position="743"/>
        <end position="760"/>
    </location>
</feature>
<keyword evidence="10 13" id="KW-1133">Transmembrane helix</keyword>
<dbReference type="SUPFAM" id="SSF55008">
    <property type="entry name" value="HMA, heavy metal-associated domain"/>
    <property type="match status" value="1"/>
</dbReference>
<dbReference type="Proteomes" id="UP001517367">
    <property type="component" value="Unassembled WGS sequence"/>
</dbReference>
<dbReference type="SUPFAM" id="SSF56784">
    <property type="entry name" value="HAD-like"/>
    <property type="match status" value="1"/>
</dbReference>
<evidence type="ECO:0000256" key="7">
    <source>
        <dbReference type="ARBA" id="ARBA00022723"/>
    </source>
</evidence>
<sequence>MSNSTVTHQSSVCYHCGDKLPAVKLNYDEKDFCCVGCQSVYQILAENNMCNYYAYNDAPGQRIKDEGHFEYLDEPSIITQLINYKDKENSMVTFYVPAIHCSSCIWLLEHLYKINPSIFSSRIDFLKKEVTISYKHERVSLRQVVEVLNQIGYEPLISLQDVVKEKGNSVNKQLIWKIAIAGFCMGNVMLFSFPEYFGLSALEKEFQYLFAWLNLAFCIPVTFYCSKEYFTSAIASLKQKHINLDTPLALIIAVLFVRTAISTIFNTGPGFGDTLTGLVFLLLMGKWVKQRTYHHISFDRDYRSYFPIAITSLKDNREKPVAISEIAVGDRLLIRNGELVPADSILMKGDAWLDMSFVTGEAEPQQKVLGEIVYAGGRQMGEAIELEVIKPASQSYLTGLWNKEFYKTDFKKRNFNDSIAKYFSMGVFLIAFAAAAYWLWMDDGTKAWSAFTAVVIVACPCVLALSTPFTLSAILSVFDKKGFYVKNTDAVEQLADLDTVVFDKTGTLTSTQNSEIRFTGELTTNERLLVASLLYNSSHPLSRQVLKVINPSKIYAITNYNEVVGKGIMGQVDGCMVYAGSMRGLPFEVGSVISKENGGVHIMIDGMYKGCFSVEQRWRDGIAPLINHLNEAYDLKVLSGDTNKDEQLLKAVFKPTTVMLFNQSPHQKLEAIKNLQISKKKVMMLGDGLNDAGALKQADFGVAITDNINNFTPGCDAILSGNSLSLLPKFIQLSKDGLKTIKISFAIATFYNLIGIYYAVQGTLYPLVAAVLMPISTITIISFTSLATRYFAKRNKLTP</sequence>
<evidence type="ECO:0000256" key="13">
    <source>
        <dbReference type="SAM" id="Phobius"/>
    </source>
</evidence>
<evidence type="ECO:0000256" key="4">
    <source>
        <dbReference type="ARBA" id="ARBA00022475"/>
    </source>
</evidence>
<dbReference type="SUPFAM" id="SSF81653">
    <property type="entry name" value="Calcium ATPase, transduction domain A"/>
    <property type="match status" value="1"/>
</dbReference>
<dbReference type="Gene3D" id="3.40.1110.10">
    <property type="entry name" value="Calcium-transporting ATPase, cytoplasmic domain N"/>
    <property type="match status" value="1"/>
</dbReference>
<dbReference type="Gene3D" id="1.20.1110.10">
    <property type="entry name" value="Calcium-transporting ATPase, transmembrane domain"/>
    <property type="match status" value="1"/>
</dbReference>
<evidence type="ECO:0000259" key="14">
    <source>
        <dbReference type="PROSITE" id="PS50846"/>
    </source>
</evidence>
<keyword evidence="7" id="KW-0479">Metal-binding</keyword>
<evidence type="ECO:0000256" key="8">
    <source>
        <dbReference type="ARBA" id="ARBA00022842"/>
    </source>
</evidence>
<keyword evidence="6 13" id="KW-0812">Transmembrane</keyword>
<feature type="transmembrane region" description="Helical" evidence="13">
    <location>
        <begin position="174"/>
        <end position="194"/>
    </location>
</feature>
<dbReference type="InterPro" id="IPR006121">
    <property type="entry name" value="HMA_dom"/>
</dbReference>
<comment type="similarity">
    <text evidence="2">Belongs to the cation transport ATPase (P-type) (TC 3.A.3) family. Type IB subfamily.</text>
</comment>
<dbReference type="Pfam" id="PF12156">
    <property type="entry name" value="ATPase-cat_bd"/>
    <property type="match status" value="1"/>
</dbReference>
<evidence type="ECO:0000256" key="3">
    <source>
        <dbReference type="ARBA" id="ARBA00022448"/>
    </source>
</evidence>
<dbReference type="InterPro" id="IPR021993">
    <property type="entry name" value="ATPase-cat-bd"/>
</dbReference>
<dbReference type="CDD" id="cd00371">
    <property type="entry name" value="HMA"/>
    <property type="match status" value="1"/>
</dbReference>
<dbReference type="Gene3D" id="3.40.50.1000">
    <property type="entry name" value="HAD superfamily/HAD-like"/>
    <property type="match status" value="1"/>
</dbReference>
<dbReference type="PRINTS" id="PR00119">
    <property type="entry name" value="CATATPASE"/>
</dbReference>
<dbReference type="Pfam" id="PF00403">
    <property type="entry name" value="HMA"/>
    <property type="match status" value="1"/>
</dbReference>
<dbReference type="Pfam" id="PF00702">
    <property type="entry name" value="Hydrolase"/>
    <property type="match status" value="1"/>
</dbReference>
<feature type="transmembrane region" description="Helical" evidence="13">
    <location>
        <begin position="766"/>
        <end position="787"/>
    </location>
</feature>
<keyword evidence="9" id="KW-1278">Translocase</keyword>
<comment type="subcellular location">
    <subcellularLocation>
        <location evidence="1">Cell membrane</location>
        <topology evidence="1">Multi-pass membrane protein</topology>
    </subcellularLocation>
</comment>
<feature type="transmembrane region" description="Helical" evidence="13">
    <location>
        <begin position="447"/>
        <end position="478"/>
    </location>
</feature>
<reference evidence="15 16" key="1">
    <citation type="submission" date="2024-12" db="EMBL/GenBank/DDBJ databases">
        <authorList>
            <person name="Hu S."/>
        </authorList>
    </citation>
    <scope>NUCLEOTIDE SEQUENCE [LARGE SCALE GENOMIC DNA]</scope>
    <source>
        <strain evidence="15 16">P-25</strain>
    </source>
</reference>